<organism evidence="8 9">
    <name type="scientific">Acidiphilium acidophilum</name>
    <name type="common">Thiobacillus acidophilus</name>
    <dbReference type="NCBI Taxonomy" id="76588"/>
    <lineage>
        <taxon>Bacteria</taxon>
        <taxon>Pseudomonadati</taxon>
        <taxon>Pseudomonadota</taxon>
        <taxon>Alphaproteobacteria</taxon>
        <taxon>Acetobacterales</taxon>
        <taxon>Acidocellaceae</taxon>
        <taxon>Acidiphilium</taxon>
    </lineage>
</organism>
<comment type="caution">
    <text evidence="8">The sequence shown here is derived from an EMBL/GenBank/DDBJ whole genome shotgun (WGS) entry which is preliminary data.</text>
</comment>
<evidence type="ECO:0000256" key="3">
    <source>
        <dbReference type="ARBA" id="ARBA00022692"/>
    </source>
</evidence>
<keyword evidence="5 6" id="KW-0472">Membrane</keyword>
<evidence type="ECO:0000256" key="1">
    <source>
        <dbReference type="ARBA" id="ARBA00004651"/>
    </source>
</evidence>
<dbReference type="InterPro" id="IPR003807">
    <property type="entry name" value="DUF202"/>
</dbReference>
<evidence type="ECO:0000256" key="4">
    <source>
        <dbReference type="ARBA" id="ARBA00022989"/>
    </source>
</evidence>
<proteinExistence type="predicted"/>
<evidence type="ECO:0000256" key="2">
    <source>
        <dbReference type="ARBA" id="ARBA00022475"/>
    </source>
</evidence>
<evidence type="ECO:0000313" key="8">
    <source>
        <dbReference type="EMBL" id="MDX5931422.1"/>
    </source>
</evidence>
<dbReference type="InterPro" id="IPR052053">
    <property type="entry name" value="IM_YidH-like"/>
</dbReference>
<feature type="domain" description="DUF202" evidence="7">
    <location>
        <begin position="8"/>
        <end position="86"/>
    </location>
</feature>
<feature type="transmembrane region" description="Helical" evidence="6">
    <location>
        <begin position="57"/>
        <end position="81"/>
    </location>
</feature>
<sequence length="131" mass="13954">MTIPHFSDHAANERTFLAWVRTAIAVMAFGFLVERFDIFLKIASKSLGKHITVSGQVTGSLVGLALIIAGAAMVLTAMIRFTRIRSAIADETTHEAEGDKLDLVLAGFIVVLGIGLAIYLAITMLHGAKSG</sequence>
<dbReference type="Pfam" id="PF02656">
    <property type="entry name" value="DUF202"/>
    <property type="match status" value="1"/>
</dbReference>
<evidence type="ECO:0000256" key="6">
    <source>
        <dbReference type="SAM" id="Phobius"/>
    </source>
</evidence>
<feature type="transmembrane region" description="Helical" evidence="6">
    <location>
        <begin position="16"/>
        <end position="36"/>
    </location>
</feature>
<gene>
    <name evidence="8" type="ORF">SIL87_11650</name>
</gene>
<dbReference type="PANTHER" id="PTHR34187">
    <property type="entry name" value="FGR18P"/>
    <property type="match status" value="1"/>
</dbReference>
<protein>
    <submittedName>
        <fullName evidence="8">DUF202 domain-containing protein</fullName>
    </submittedName>
</protein>
<keyword evidence="4 6" id="KW-1133">Transmembrane helix</keyword>
<dbReference type="PANTHER" id="PTHR34187:SF2">
    <property type="entry name" value="DUF202 DOMAIN-CONTAINING PROTEIN"/>
    <property type="match status" value="1"/>
</dbReference>
<name>A0AAW9DTP9_ACIAO</name>
<evidence type="ECO:0000259" key="7">
    <source>
        <dbReference type="Pfam" id="PF02656"/>
    </source>
</evidence>
<dbReference type="RefSeq" id="WP_319614336.1">
    <property type="nucleotide sequence ID" value="NZ_JAWXYB010000018.1"/>
</dbReference>
<evidence type="ECO:0000313" key="9">
    <source>
        <dbReference type="Proteomes" id="UP001279553"/>
    </source>
</evidence>
<reference evidence="8 9" key="1">
    <citation type="submission" date="2023-11" db="EMBL/GenBank/DDBJ databases">
        <title>MicrobeMod: A computational toolkit for identifying prokaryotic methylation and restriction-modification with nanopore sequencing.</title>
        <authorList>
            <person name="Crits-Christoph A."/>
            <person name="Kang S.C."/>
            <person name="Lee H."/>
            <person name="Ostrov N."/>
        </authorList>
    </citation>
    <scope>NUCLEOTIDE SEQUENCE [LARGE SCALE GENOMIC DNA]</scope>
    <source>
        <strain evidence="8 9">DSMZ 700</strain>
    </source>
</reference>
<comment type="subcellular location">
    <subcellularLocation>
        <location evidence="1">Cell membrane</location>
        <topology evidence="1">Multi-pass membrane protein</topology>
    </subcellularLocation>
</comment>
<keyword evidence="2" id="KW-1003">Cell membrane</keyword>
<keyword evidence="9" id="KW-1185">Reference proteome</keyword>
<evidence type="ECO:0000256" key="5">
    <source>
        <dbReference type="ARBA" id="ARBA00023136"/>
    </source>
</evidence>
<dbReference type="EMBL" id="JAWXYB010000018">
    <property type="protein sequence ID" value="MDX5931422.1"/>
    <property type="molecule type" value="Genomic_DNA"/>
</dbReference>
<accession>A0AAW9DTP9</accession>
<keyword evidence="3 6" id="KW-0812">Transmembrane</keyword>
<dbReference type="Proteomes" id="UP001279553">
    <property type="component" value="Unassembled WGS sequence"/>
</dbReference>
<dbReference type="AlphaFoldDB" id="A0AAW9DTP9"/>
<dbReference type="GO" id="GO:0005886">
    <property type="term" value="C:plasma membrane"/>
    <property type="evidence" value="ECO:0007669"/>
    <property type="project" value="UniProtKB-SubCell"/>
</dbReference>
<feature type="transmembrane region" description="Helical" evidence="6">
    <location>
        <begin position="101"/>
        <end position="122"/>
    </location>
</feature>